<comment type="subcellular location">
    <subcellularLocation>
        <location evidence="1">Cell membrane</location>
        <topology evidence="1">Multi-pass membrane protein</topology>
    </subcellularLocation>
</comment>
<evidence type="ECO:0000256" key="7">
    <source>
        <dbReference type="SAM" id="Phobius"/>
    </source>
</evidence>
<dbReference type="RefSeq" id="WP_382347804.1">
    <property type="nucleotide sequence ID" value="NZ_JBHSMC010000001.1"/>
</dbReference>
<feature type="transmembrane region" description="Helical" evidence="7">
    <location>
        <begin position="58"/>
        <end position="78"/>
    </location>
</feature>
<keyword evidence="4 7" id="KW-0812">Transmembrane</keyword>
<evidence type="ECO:0000256" key="3">
    <source>
        <dbReference type="ARBA" id="ARBA00022475"/>
    </source>
</evidence>
<organism evidence="10 11">
    <name type="scientific">Lederbergia graminis</name>
    <dbReference type="NCBI Taxonomy" id="735518"/>
    <lineage>
        <taxon>Bacteria</taxon>
        <taxon>Bacillati</taxon>
        <taxon>Bacillota</taxon>
        <taxon>Bacilli</taxon>
        <taxon>Bacillales</taxon>
        <taxon>Bacillaceae</taxon>
        <taxon>Lederbergia</taxon>
    </lineage>
</organism>
<sequence>MDIWEQIGRITLGFLSLFLLTRILGRKEISQMTFFNFVSAISIGSIAANFVLNKDVDLLNGLMALTGWTLFTLVMAFMDIKSKALRRIVTGDPVIVIKDGKIVEKALSSCRLDLDSLTTMLRQQNIFSFVDIDYAIFETNGKLSVLLKESKKPVIKNDLNIPVQSKVYPIATEVICDGKIIQSNLKKLKLDEKWIDMQLSAKKINSVSDVLFAQLQTDGSLYIDRRINN</sequence>
<name>A0ABW0LFR4_9BACI</name>
<feature type="domain" description="YetF C-terminal" evidence="8">
    <location>
        <begin position="81"/>
        <end position="215"/>
    </location>
</feature>
<comment type="caution">
    <text evidence="10">The sequence shown here is derived from an EMBL/GenBank/DDBJ whole genome shotgun (WGS) entry which is preliminary data.</text>
</comment>
<keyword evidence="3" id="KW-1003">Cell membrane</keyword>
<evidence type="ECO:0000256" key="1">
    <source>
        <dbReference type="ARBA" id="ARBA00004651"/>
    </source>
</evidence>
<dbReference type="Gene3D" id="3.30.240.20">
    <property type="entry name" value="bsu07140 like domains"/>
    <property type="match status" value="2"/>
</dbReference>
<dbReference type="InterPro" id="IPR048454">
    <property type="entry name" value="YetF_N"/>
</dbReference>
<evidence type="ECO:0000256" key="4">
    <source>
        <dbReference type="ARBA" id="ARBA00022692"/>
    </source>
</evidence>
<protein>
    <submittedName>
        <fullName evidence="10">YetF domain-containing protein</fullName>
    </submittedName>
</protein>
<feature type="domain" description="YetF-like N-terminal transmembrane" evidence="9">
    <location>
        <begin position="9"/>
        <end position="77"/>
    </location>
</feature>
<gene>
    <name evidence="10" type="ORF">ACFPM4_03635</name>
</gene>
<keyword evidence="5 7" id="KW-1133">Transmembrane helix</keyword>
<evidence type="ECO:0000259" key="8">
    <source>
        <dbReference type="Pfam" id="PF04239"/>
    </source>
</evidence>
<dbReference type="EMBL" id="JBHSMC010000001">
    <property type="protein sequence ID" value="MFC5463847.1"/>
    <property type="molecule type" value="Genomic_DNA"/>
</dbReference>
<proteinExistence type="inferred from homology"/>
<evidence type="ECO:0000313" key="10">
    <source>
        <dbReference type="EMBL" id="MFC5463847.1"/>
    </source>
</evidence>
<dbReference type="PANTHER" id="PTHR34582:SF7">
    <property type="entry name" value="UPF0702 TRANSMEMBRANE PROTEIN YDFS"/>
    <property type="match status" value="1"/>
</dbReference>
<evidence type="ECO:0000313" key="11">
    <source>
        <dbReference type="Proteomes" id="UP001596147"/>
    </source>
</evidence>
<dbReference type="Pfam" id="PF04239">
    <property type="entry name" value="DUF421"/>
    <property type="match status" value="1"/>
</dbReference>
<feature type="transmembrane region" description="Helical" evidence="7">
    <location>
        <begin position="6"/>
        <end position="25"/>
    </location>
</feature>
<evidence type="ECO:0000259" key="9">
    <source>
        <dbReference type="Pfam" id="PF20730"/>
    </source>
</evidence>
<evidence type="ECO:0000256" key="2">
    <source>
        <dbReference type="ARBA" id="ARBA00006448"/>
    </source>
</evidence>
<dbReference type="InterPro" id="IPR023090">
    <property type="entry name" value="UPF0702_alpha/beta_dom_sf"/>
</dbReference>
<comment type="similarity">
    <text evidence="2">Belongs to the UPF0702 family.</text>
</comment>
<keyword evidence="11" id="KW-1185">Reference proteome</keyword>
<keyword evidence="6 7" id="KW-0472">Membrane</keyword>
<feature type="transmembrane region" description="Helical" evidence="7">
    <location>
        <begin position="32"/>
        <end position="52"/>
    </location>
</feature>
<dbReference type="PANTHER" id="PTHR34582">
    <property type="entry name" value="UPF0702 TRANSMEMBRANE PROTEIN YCAP"/>
    <property type="match status" value="1"/>
</dbReference>
<evidence type="ECO:0000256" key="6">
    <source>
        <dbReference type="ARBA" id="ARBA00023136"/>
    </source>
</evidence>
<dbReference type="Proteomes" id="UP001596147">
    <property type="component" value="Unassembled WGS sequence"/>
</dbReference>
<accession>A0ABW0LFR4</accession>
<dbReference type="InterPro" id="IPR007353">
    <property type="entry name" value="DUF421"/>
</dbReference>
<dbReference type="Pfam" id="PF20730">
    <property type="entry name" value="YetF_N"/>
    <property type="match status" value="1"/>
</dbReference>
<reference evidence="11" key="1">
    <citation type="journal article" date="2019" name="Int. J. Syst. Evol. Microbiol.">
        <title>The Global Catalogue of Microorganisms (GCM) 10K type strain sequencing project: providing services to taxonomists for standard genome sequencing and annotation.</title>
        <authorList>
            <consortium name="The Broad Institute Genomics Platform"/>
            <consortium name="The Broad Institute Genome Sequencing Center for Infectious Disease"/>
            <person name="Wu L."/>
            <person name="Ma J."/>
        </authorList>
    </citation>
    <scope>NUCLEOTIDE SEQUENCE [LARGE SCALE GENOMIC DNA]</scope>
    <source>
        <strain evidence="11">CGMCC 1.12237</strain>
    </source>
</reference>
<evidence type="ECO:0000256" key="5">
    <source>
        <dbReference type="ARBA" id="ARBA00022989"/>
    </source>
</evidence>